<evidence type="ECO:0000313" key="1">
    <source>
        <dbReference type="EMBL" id="EQA35182.1"/>
    </source>
</evidence>
<name>V6H8Q2_9LEPT</name>
<organism evidence="1 2">
    <name type="scientific">Leptospira inadai serovar Lyme str. 10</name>
    <dbReference type="NCBI Taxonomy" id="1049790"/>
    <lineage>
        <taxon>Bacteria</taxon>
        <taxon>Pseudomonadati</taxon>
        <taxon>Spirochaetota</taxon>
        <taxon>Spirochaetia</taxon>
        <taxon>Leptospirales</taxon>
        <taxon>Leptospiraceae</taxon>
        <taxon>Leptospira</taxon>
    </lineage>
</organism>
<protein>
    <submittedName>
        <fullName evidence="1">Uncharacterized protein</fullName>
    </submittedName>
</protein>
<evidence type="ECO:0000313" key="2">
    <source>
        <dbReference type="Proteomes" id="UP000018719"/>
    </source>
</evidence>
<comment type="caution">
    <text evidence="1">The sequence shown here is derived from an EMBL/GenBank/DDBJ whole genome shotgun (WGS) entry which is preliminary data.</text>
</comment>
<dbReference type="AlphaFoldDB" id="V6H8Q2"/>
<dbReference type="Proteomes" id="UP000018719">
    <property type="component" value="Unassembled WGS sequence"/>
</dbReference>
<sequence>MQDLQKNLPVWKIPSGIRSSPQNTQDICGTIRNFFHKEIVFVNDSQKISA</sequence>
<reference evidence="1 2" key="1">
    <citation type="submission" date="2013-05" db="EMBL/GenBank/DDBJ databases">
        <authorList>
            <person name="Harkins D.M."/>
            <person name="Durkin A.S."/>
            <person name="Brinkac L.M."/>
            <person name="Haft D.H."/>
            <person name="Selengut J.D."/>
            <person name="Sanka R."/>
            <person name="DePew J."/>
            <person name="Purushe J."/>
            <person name="Hartskeerl R.A."/>
            <person name="Ahmed A."/>
            <person name="van der Linden H."/>
            <person name="Goris M.G.A."/>
            <person name="Vinetz J.M."/>
            <person name="Sutton G.G."/>
            <person name="Nierman W.C."/>
            <person name="Fouts D.E."/>
        </authorList>
    </citation>
    <scope>NUCLEOTIDE SEQUENCE [LARGE SCALE GENOMIC DNA]</scope>
    <source>
        <strain evidence="1 2">10</strain>
    </source>
</reference>
<dbReference type="EMBL" id="AHMM02000025">
    <property type="protein sequence ID" value="EQA35182.1"/>
    <property type="molecule type" value="Genomic_DNA"/>
</dbReference>
<gene>
    <name evidence="1" type="ORF">LEP1GSC047_1345</name>
</gene>
<proteinExistence type="predicted"/>
<accession>V6H8Q2</accession>
<dbReference type="STRING" id="1049790.LEP1GSC047_1345"/>